<sequence>MNEVTGNWVKKGGVKIRNIEDTIIRSDIDTTSDPFKHWQTRANVTQSSKSSNVGDRQQKAKQQCSTGNLPSQSKRTWKPCTTKSNIRGTERCWLASDNSVNWPLIKQAQLEAQKLEQGKARQSLERCLSLWARPVDISTLPARLIDRSSETEMVGWLEERVFTARRDPAPSNLGTAV</sequence>
<feature type="region of interest" description="Disordered" evidence="1">
    <location>
        <begin position="41"/>
        <end position="79"/>
    </location>
</feature>
<dbReference type="EMBL" id="KQ414629">
    <property type="protein sequence ID" value="KOC67304.1"/>
    <property type="molecule type" value="Genomic_DNA"/>
</dbReference>
<gene>
    <name evidence="2" type="ORF">WH47_12575</name>
</gene>
<keyword evidence="3" id="KW-1185">Reference proteome</keyword>
<organism evidence="2 3">
    <name type="scientific">Habropoda laboriosa</name>
    <dbReference type="NCBI Taxonomy" id="597456"/>
    <lineage>
        <taxon>Eukaryota</taxon>
        <taxon>Metazoa</taxon>
        <taxon>Ecdysozoa</taxon>
        <taxon>Arthropoda</taxon>
        <taxon>Hexapoda</taxon>
        <taxon>Insecta</taxon>
        <taxon>Pterygota</taxon>
        <taxon>Neoptera</taxon>
        <taxon>Endopterygota</taxon>
        <taxon>Hymenoptera</taxon>
        <taxon>Apocrita</taxon>
        <taxon>Aculeata</taxon>
        <taxon>Apoidea</taxon>
        <taxon>Anthophila</taxon>
        <taxon>Apidae</taxon>
        <taxon>Habropoda</taxon>
    </lineage>
</organism>
<dbReference type="Proteomes" id="UP000053825">
    <property type="component" value="Unassembled WGS sequence"/>
</dbReference>
<reference evidence="2 3" key="1">
    <citation type="submission" date="2015-07" db="EMBL/GenBank/DDBJ databases">
        <title>The genome of Habropoda laboriosa.</title>
        <authorList>
            <person name="Pan H."/>
            <person name="Kapheim K."/>
        </authorList>
    </citation>
    <scope>NUCLEOTIDE SEQUENCE [LARGE SCALE GENOMIC DNA]</scope>
    <source>
        <strain evidence="2">0110345459</strain>
    </source>
</reference>
<protein>
    <submittedName>
        <fullName evidence="2">Uncharacterized protein</fullName>
    </submittedName>
</protein>
<evidence type="ECO:0000313" key="3">
    <source>
        <dbReference type="Proteomes" id="UP000053825"/>
    </source>
</evidence>
<proteinExistence type="predicted"/>
<name>A0A0L7R8Y3_9HYME</name>
<evidence type="ECO:0000256" key="1">
    <source>
        <dbReference type="SAM" id="MobiDB-lite"/>
    </source>
</evidence>
<accession>A0A0L7R8Y3</accession>
<dbReference type="AlphaFoldDB" id="A0A0L7R8Y3"/>
<evidence type="ECO:0000313" key="2">
    <source>
        <dbReference type="EMBL" id="KOC67304.1"/>
    </source>
</evidence>